<dbReference type="Gene3D" id="2.160.10.10">
    <property type="entry name" value="Hexapeptide repeat proteins"/>
    <property type="match status" value="1"/>
</dbReference>
<comment type="caution">
    <text evidence="4">The sequence shown here is derived from an EMBL/GenBank/DDBJ whole genome shotgun (WGS) entry which is preliminary data.</text>
</comment>
<dbReference type="InterPro" id="IPR051159">
    <property type="entry name" value="Hexapeptide_acetyltransf"/>
</dbReference>
<sequence length="191" mass="21567">MKIDYNNMPNGVGKWNFVLRYLLNRVRTWYIFHLRYPWVKYHGFVRVMKGTHFAQNMDVVIGNNVQFGDNCNVASNVHFGNDVLVAGNVQFVGRHDHTFSTPGVTIWDGERGDNGVTIIEDDVWIGSSSIIISGITIGKGSIVAAGSIVTRDIPPCEIWVGVPAKKMKDRFATEADKQKHLEYLKGKEEKR</sequence>
<dbReference type="InterPro" id="IPR001451">
    <property type="entry name" value="Hexapep"/>
</dbReference>
<evidence type="ECO:0000313" key="5">
    <source>
        <dbReference type="Proteomes" id="UP001209476"/>
    </source>
</evidence>
<gene>
    <name evidence="4" type="ORF">ONS98_01400</name>
</gene>
<dbReference type="AlphaFoldDB" id="A0AAW5UW73"/>
<proteinExistence type="predicted"/>
<name>A0AAW5UW73_9BACT</name>
<reference evidence="4" key="1">
    <citation type="submission" date="2022-11" db="EMBL/GenBank/DDBJ databases">
        <title>Genomic repertoires linked with pathogenic potency of arthritogenic Prevotella copri isolated from the gut of rheumatoid arthritis patients.</title>
        <authorList>
            <person name="Nii T."/>
            <person name="Maeda Y."/>
            <person name="Motooka D."/>
            <person name="Naito M."/>
            <person name="Matsumoto Y."/>
            <person name="Ogawa T."/>
            <person name="Oguro-Igashira E."/>
            <person name="Kishikawa T."/>
            <person name="Yamashita M."/>
            <person name="Koizumi S."/>
            <person name="Kurakawa T."/>
            <person name="Okumura R."/>
            <person name="Kayama H."/>
            <person name="Murakami M."/>
            <person name="Sakaguchi T."/>
            <person name="Das B."/>
            <person name="Nakamura S."/>
            <person name="Okada Y."/>
            <person name="Kumanogoh A."/>
            <person name="Takeda K."/>
        </authorList>
    </citation>
    <scope>NUCLEOTIDE SEQUENCE</scope>
    <source>
        <strain evidence="4">RA-N001-16</strain>
    </source>
</reference>
<dbReference type="SUPFAM" id="SSF51161">
    <property type="entry name" value="Trimeric LpxA-like enzymes"/>
    <property type="match status" value="1"/>
</dbReference>
<keyword evidence="2" id="KW-0677">Repeat</keyword>
<dbReference type="PROSITE" id="PS00101">
    <property type="entry name" value="HEXAPEP_TRANSFERASES"/>
    <property type="match status" value="1"/>
</dbReference>
<dbReference type="Proteomes" id="UP001209476">
    <property type="component" value="Unassembled WGS sequence"/>
</dbReference>
<dbReference type="InterPro" id="IPR018357">
    <property type="entry name" value="Hexapep_transf_CS"/>
</dbReference>
<dbReference type="EMBL" id="JAPDUM010000001">
    <property type="protein sequence ID" value="MCW4163900.1"/>
    <property type="molecule type" value="Genomic_DNA"/>
</dbReference>
<evidence type="ECO:0000256" key="1">
    <source>
        <dbReference type="ARBA" id="ARBA00022679"/>
    </source>
</evidence>
<protein>
    <submittedName>
        <fullName evidence="4">DapH/DapD/GlmU-related protein</fullName>
    </submittedName>
</protein>
<evidence type="ECO:0000256" key="3">
    <source>
        <dbReference type="ARBA" id="ARBA00023315"/>
    </source>
</evidence>
<keyword evidence="1" id="KW-0808">Transferase</keyword>
<evidence type="ECO:0000256" key="2">
    <source>
        <dbReference type="ARBA" id="ARBA00022737"/>
    </source>
</evidence>
<evidence type="ECO:0000313" key="4">
    <source>
        <dbReference type="EMBL" id="MCW4163900.1"/>
    </source>
</evidence>
<organism evidence="4 5">
    <name type="scientific">Segatella copri</name>
    <dbReference type="NCBI Taxonomy" id="165179"/>
    <lineage>
        <taxon>Bacteria</taxon>
        <taxon>Pseudomonadati</taxon>
        <taxon>Bacteroidota</taxon>
        <taxon>Bacteroidia</taxon>
        <taxon>Bacteroidales</taxon>
        <taxon>Prevotellaceae</taxon>
        <taxon>Segatella</taxon>
    </lineage>
</organism>
<accession>A0AAW5UW73</accession>
<dbReference type="RefSeq" id="WP_264910779.1">
    <property type="nucleotide sequence ID" value="NZ_JAPDUL010000001.1"/>
</dbReference>
<dbReference type="GO" id="GO:0016746">
    <property type="term" value="F:acyltransferase activity"/>
    <property type="evidence" value="ECO:0007669"/>
    <property type="project" value="UniProtKB-KW"/>
</dbReference>
<keyword evidence="3" id="KW-0012">Acyltransferase</keyword>
<dbReference type="InterPro" id="IPR011004">
    <property type="entry name" value="Trimer_LpxA-like_sf"/>
</dbReference>
<dbReference type="Pfam" id="PF14602">
    <property type="entry name" value="Hexapep_2"/>
    <property type="match status" value="1"/>
</dbReference>
<dbReference type="PANTHER" id="PTHR23416">
    <property type="entry name" value="SIALIC ACID SYNTHASE-RELATED"/>
    <property type="match status" value="1"/>
</dbReference>